<comment type="caution">
    <text evidence="2">The sequence shown here is derived from an EMBL/GenBank/DDBJ whole genome shotgun (WGS) entry which is preliminary data.</text>
</comment>
<sequence>MIIVVTILLIFGLIFFAGGAVGILRFPDFYTRLHPAGKLDTLGSLLMLIGLALFNLHHLSLANLLTSLKIILIVVFIFLASPTAIHGIVDAGVRAGLAPWKKGEKRR</sequence>
<feature type="transmembrane region" description="Helical" evidence="1">
    <location>
        <begin position="6"/>
        <end position="27"/>
    </location>
</feature>
<organism evidence="2 3">
    <name type="scientific">Candidatus Desulfacyla euxinica</name>
    <dbReference type="NCBI Taxonomy" id="2841693"/>
    <lineage>
        <taxon>Bacteria</taxon>
        <taxon>Deltaproteobacteria</taxon>
        <taxon>Candidatus Desulfacyla</taxon>
    </lineage>
</organism>
<dbReference type="PANTHER" id="PTHR34703:SF1">
    <property type="entry name" value="ANTIPORTER SUBUNIT MNHG2-RELATED"/>
    <property type="match status" value="1"/>
</dbReference>
<dbReference type="Pfam" id="PF03334">
    <property type="entry name" value="PhaG_MnhG_YufB"/>
    <property type="match status" value="1"/>
</dbReference>
<reference evidence="2 3" key="1">
    <citation type="submission" date="2020-08" db="EMBL/GenBank/DDBJ databases">
        <title>Bridging the membrane lipid divide: bacteria of the FCB group superphylum have the potential to synthesize archaeal ether lipids.</title>
        <authorList>
            <person name="Villanueva L."/>
            <person name="Von Meijenfeldt F.A.B."/>
            <person name="Westbye A.B."/>
            <person name="Yadav S."/>
            <person name="Hopmans E.C."/>
            <person name="Dutilh B.E."/>
            <person name="Sinninghe Damste J.S."/>
        </authorList>
    </citation>
    <scope>NUCLEOTIDE SEQUENCE [LARGE SCALE GENOMIC DNA]</scope>
    <source>
        <strain evidence="2">NIOZ-UU27</strain>
    </source>
</reference>
<evidence type="ECO:0000313" key="3">
    <source>
        <dbReference type="Proteomes" id="UP000650524"/>
    </source>
</evidence>
<proteinExistence type="predicted"/>
<dbReference type="GO" id="GO:0015385">
    <property type="term" value="F:sodium:proton antiporter activity"/>
    <property type="evidence" value="ECO:0007669"/>
    <property type="project" value="TreeGrafter"/>
</dbReference>
<dbReference type="NCBIfam" id="TIGR01300">
    <property type="entry name" value="CPA3_mnhG_phaG"/>
    <property type="match status" value="1"/>
</dbReference>
<protein>
    <submittedName>
        <fullName evidence="2">Monovalent cation/H(+) antiporter subunit G</fullName>
    </submittedName>
</protein>
<keyword evidence="1" id="KW-0812">Transmembrane</keyword>
<dbReference type="Proteomes" id="UP000650524">
    <property type="component" value="Unassembled WGS sequence"/>
</dbReference>
<evidence type="ECO:0000313" key="2">
    <source>
        <dbReference type="EMBL" id="MBC8177458.1"/>
    </source>
</evidence>
<keyword evidence="1" id="KW-1133">Transmembrane helix</keyword>
<keyword evidence="1" id="KW-0472">Membrane</keyword>
<dbReference type="PANTHER" id="PTHR34703">
    <property type="entry name" value="ANTIPORTER SUBUNIT MNHG2-RELATED"/>
    <property type="match status" value="1"/>
</dbReference>
<feature type="transmembrane region" description="Helical" evidence="1">
    <location>
        <begin position="39"/>
        <end position="58"/>
    </location>
</feature>
<feature type="transmembrane region" description="Helical" evidence="1">
    <location>
        <begin position="70"/>
        <end position="97"/>
    </location>
</feature>
<dbReference type="InterPro" id="IPR005133">
    <property type="entry name" value="PhaG_MnhG_YufB"/>
</dbReference>
<dbReference type="AlphaFoldDB" id="A0A8J6T8D5"/>
<gene>
    <name evidence="2" type="ORF">H8E19_08640</name>
</gene>
<name>A0A8J6T8D5_9DELT</name>
<evidence type="ECO:0000256" key="1">
    <source>
        <dbReference type="SAM" id="Phobius"/>
    </source>
</evidence>
<dbReference type="EMBL" id="JACNJD010000211">
    <property type="protein sequence ID" value="MBC8177458.1"/>
    <property type="molecule type" value="Genomic_DNA"/>
</dbReference>
<accession>A0A8J6T8D5</accession>